<dbReference type="SUPFAM" id="SSF51735">
    <property type="entry name" value="NAD(P)-binding Rossmann-fold domains"/>
    <property type="match status" value="1"/>
</dbReference>
<feature type="domain" description="Alcohol dehydrogenase-like C-terminal" evidence="4">
    <location>
        <begin position="161"/>
        <end position="286"/>
    </location>
</feature>
<evidence type="ECO:0000313" key="7">
    <source>
        <dbReference type="Proteomes" id="UP000001694"/>
    </source>
</evidence>
<name>B1YE14_PYRNV</name>
<dbReference type="GeneID" id="6165540"/>
<evidence type="ECO:0000313" key="6">
    <source>
        <dbReference type="EMBL" id="ACB40027.1"/>
    </source>
</evidence>
<gene>
    <name evidence="6" type="ordered locus">Tneu_1096</name>
</gene>
<evidence type="ECO:0000256" key="3">
    <source>
        <dbReference type="ARBA" id="ARBA00023277"/>
    </source>
</evidence>
<reference evidence="6" key="1">
    <citation type="submission" date="2008-03" db="EMBL/GenBank/DDBJ databases">
        <title>Complete sequence of Thermoproteus neutrophilus V24Sta.</title>
        <authorList>
            <consortium name="US DOE Joint Genome Institute"/>
            <person name="Copeland A."/>
            <person name="Lucas S."/>
            <person name="Lapidus A."/>
            <person name="Glavina del Rio T."/>
            <person name="Dalin E."/>
            <person name="Tice H."/>
            <person name="Bruce D."/>
            <person name="Goodwin L."/>
            <person name="Pitluck S."/>
            <person name="Sims D."/>
            <person name="Brettin T."/>
            <person name="Detter J.C."/>
            <person name="Han C."/>
            <person name="Kuske C.R."/>
            <person name="Schmutz J."/>
            <person name="Larimer F."/>
            <person name="Land M."/>
            <person name="Hauser L."/>
            <person name="Kyrpides N."/>
            <person name="Mikhailova N."/>
            <person name="Biddle J.F."/>
            <person name="Zhang Z."/>
            <person name="Fitz-Gibbon S.T."/>
            <person name="Lowe T.M."/>
            <person name="Saltikov C."/>
            <person name="House C.H."/>
            <person name="Richardson P."/>
        </authorList>
    </citation>
    <scope>NUCLEOTIDE SEQUENCE [LARGE SCALE GENOMIC DNA]</scope>
    <source>
        <strain evidence="6">V24Sta</strain>
    </source>
</reference>
<dbReference type="Pfam" id="PF00107">
    <property type="entry name" value="ADH_zinc_N"/>
    <property type="match status" value="1"/>
</dbReference>
<dbReference type="GO" id="GO:0051262">
    <property type="term" value="P:protein tetramerization"/>
    <property type="evidence" value="ECO:0007669"/>
    <property type="project" value="UniProtKB-ARBA"/>
</dbReference>
<dbReference type="RefSeq" id="WP_012350446.1">
    <property type="nucleotide sequence ID" value="NC_010525.1"/>
</dbReference>
<sequence length="323" mass="34407">MLAARLYGAGDLRVEEIPVPRPERGWALVRTLAVGVCGTDKAFYRGTYRLFKSPLVPGHEVVGVVEGGELDGRVVVSEINFACGRCEMCRAGLYTHCPYKRTLGIDFDGGMAEYFVAPLEALHPAEGLDPAAATQVEPLAAVLNALAQVPPPPGAKVAILGTGNMAYLAAQVLRGFDPVVVARRGSAKAHLFRGLGLEVVELGELGEYMAENAPLGFDVVFEASGDPSAINTAIEIARPRGVIHLKSTPGSPSPANLTPAVVKELRIVGTRCGTYREFRHAIKLIREGAVKPLITSVVAGIRNAREAFERALQPSEVKVVLKP</sequence>
<keyword evidence="1" id="KW-0521">NADP</keyword>
<evidence type="ECO:0000256" key="1">
    <source>
        <dbReference type="ARBA" id="ARBA00022857"/>
    </source>
</evidence>
<dbReference type="SUPFAM" id="SSF50129">
    <property type="entry name" value="GroES-like"/>
    <property type="match status" value="1"/>
</dbReference>
<evidence type="ECO:0000256" key="2">
    <source>
        <dbReference type="ARBA" id="ARBA00023002"/>
    </source>
</evidence>
<dbReference type="Pfam" id="PF08240">
    <property type="entry name" value="ADH_N"/>
    <property type="match status" value="1"/>
</dbReference>
<evidence type="ECO:0000259" key="4">
    <source>
        <dbReference type="Pfam" id="PF00107"/>
    </source>
</evidence>
<dbReference type="KEGG" id="tne:Tneu_1096"/>
<protein>
    <submittedName>
        <fullName evidence="6">Alcohol dehydrogenase GroES domain protein</fullName>
    </submittedName>
</protein>
<dbReference type="OrthoDB" id="73567at2157"/>
<dbReference type="AlphaFoldDB" id="B1YE14"/>
<proteinExistence type="predicted"/>
<dbReference type="GO" id="GO:0030554">
    <property type="term" value="F:adenyl nucleotide binding"/>
    <property type="evidence" value="ECO:0007669"/>
    <property type="project" value="UniProtKB-ARBA"/>
</dbReference>
<dbReference type="Proteomes" id="UP000001694">
    <property type="component" value="Chromosome"/>
</dbReference>
<dbReference type="PANTHER" id="PTHR43401:SF2">
    <property type="entry name" value="L-THREONINE 3-DEHYDROGENASE"/>
    <property type="match status" value="1"/>
</dbReference>
<keyword evidence="2" id="KW-0560">Oxidoreductase</keyword>
<dbReference type="eggNOG" id="arCOG01459">
    <property type="taxonomic scope" value="Archaea"/>
</dbReference>
<dbReference type="InterPro" id="IPR036291">
    <property type="entry name" value="NAD(P)-bd_dom_sf"/>
</dbReference>
<dbReference type="CDD" id="cd08242">
    <property type="entry name" value="MDR_like"/>
    <property type="match status" value="1"/>
</dbReference>
<dbReference type="InterPro" id="IPR050129">
    <property type="entry name" value="Zn_alcohol_dh"/>
</dbReference>
<dbReference type="InterPro" id="IPR011032">
    <property type="entry name" value="GroES-like_sf"/>
</dbReference>
<organism evidence="6 7">
    <name type="scientific">Pyrobaculum neutrophilum (strain DSM 2338 / JCM 9278 / NBRC 100436 / V24Sta)</name>
    <name type="common">Thermoproteus neutrophilus</name>
    <dbReference type="NCBI Taxonomy" id="444157"/>
    <lineage>
        <taxon>Archaea</taxon>
        <taxon>Thermoproteota</taxon>
        <taxon>Thermoprotei</taxon>
        <taxon>Thermoproteales</taxon>
        <taxon>Thermoproteaceae</taxon>
        <taxon>Pyrobaculum</taxon>
    </lineage>
</organism>
<keyword evidence="3" id="KW-0119">Carbohydrate metabolism</keyword>
<dbReference type="PANTHER" id="PTHR43401">
    <property type="entry name" value="L-THREONINE 3-DEHYDROGENASE"/>
    <property type="match status" value="1"/>
</dbReference>
<dbReference type="EMBL" id="CP001014">
    <property type="protein sequence ID" value="ACB40027.1"/>
    <property type="molecule type" value="Genomic_DNA"/>
</dbReference>
<dbReference type="GO" id="GO:0043168">
    <property type="term" value="F:anion binding"/>
    <property type="evidence" value="ECO:0007669"/>
    <property type="project" value="UniProtKB-ARBA"/>
</dbReference>
<dbReference type="HOGENOM" id="CLU_026673_11_0_2"/>
<accession>B1YE14</accession>
<evidence type="ECO:0000259" key="5">
    <source>
        <dbReference type="Pfam" id="PF08240"/>
    </source>
</evidence>
<dbReference type="GO" id="GO:0016616">
    <property type="term" value="F:oxidoreductase activity, acting on the CH-OH group of donors, NAD or NADP as acceptor"/>
    <property type="evidence" value="ECO:0007669"/>
    <property type="project" value="UniProtKB-ARBA"/>
</dbReference>
<dbReference type="STRING" id="444157.Tneu_1096"/>
<dbReference type="Gene3D" id="3.90.180.10">
    <property type="entry name" value="Medium-chain alcohol dehydrogenases, catalytic domain"/>
    <property type="match status" value="1"/>
</dbReference>
<dbReference type="Gene3D" id="3.40.50.720">
    <property type="entry name" value="NAD(P)-binding Rossmann-like Domain"/>
    <property type="match status" value="1"/>
</dbReference>
<feature type="domain" description="Alcohol dehydrogenase-like N-terminal" evidence="5">
    <location>
        <begin position="24"/>
        <end position="125"/>
    </location>
</feature>
<keyword evidence="7" id="KW-1185">Reference proteome</keyword>
<dbReference type="InterPro" id="IPR013154">
    <property type="entry name" value="ADH-like_N"/>
</dbReference>
<dbReference type="InterPro" id="IPR013149">
    <property type="entry name" value="ADH-like_C"/>
</dbReference>